<dbReference type="Proteomes" id="UP000571554">
    <property type="component" value="Unassembled WGS sequence"/>
</dbReference>
<keyword evidence="3" id="KW-1185">Reference proteome</keyword>
<protein>
    <submittedName>
        <fullName evidence="2">Uncharacterized protein</fullName>
    </submittedName>
</protein>
<accession>A0A7W9WW79</accession>
<comment type="caution">
    <text evidence="2">The sequence shown here is derived from an EMBL/GenBank/DDBJ whole genome shotgun (WGS) entry which is preliminary data.</text>
</comment>
<evidence type="ECO:0000256" key="1">
    <source>
        <dbReference type="SAM" id="MobiDB-lite"/>
    </source>
</evidence>
<gene>
    <name evidence="2" type="ORF">F4827_006023</name>
</gene>
<organism evidence="2 3">
    <name type="scientific">Paraburkholderia bannensis</name>
    <dbReference type="NCBI Taxonomy" id="765414"/>
    <lineage>
        <taxon>Bacteria</taxon>
        <taxon>Pseudomonadati</taxon>
        <taxon>Pseudomonadota</taxon>
        <taxon>Betaproteobacteria</taxon>
        <taxon>Burkholderiales</taxon>
        <taxon>Burkholderiaceae</taxon>
        <taxon>Paraburkholderia</taxon>
    </lineage>
</organism>
<evidence type="ECO:0000313" key="3">
    <source>
        <dbReference type="Proteomes" id="UP000571554"/>
    </source>
</evidence>
<reference evidence="2 3" key="1">
    <citation type="submission" date="2020-08" db="EMBL/GenBank/DDBJ databases">
        <title>Above-ground endophytic microbial communities from plants in different locations in the United States.</title>
        <authorList>
            <person name="Frank C."/>
        </authorList>
    </citation>
    <scope>NUCLEOTIDE SEQUENCE [LARGE SCALE GENOMIC DNA]</scope>
    <source>
        <strain evidence="2 3">WP4_2_2</strain>
    </source>
</reference>
<dbReference type="AlphaFoldDB" id="A0A7W9WW79"/>
<evidence type="ECO:0000313" key="2">
    <source>
        <dbReference type="EMBL" id="MBB6106152.1"/>
    </source>
</evidence>
<proteinExistence type="predicted"/>
<dbReference type="EMBL" id="JACHBW010000023">
    <property type="protein sequence ID" value="MBB6106152.1"/>
    <property type="molecule type" value="Genomic_DNA"/>
</dbReference>
<name>A0A7W9WW79_9BURK</name>
<sequence length="118" mass="13396">MIDQMQLVTMQILDGGSFRRAPEVSGELADDARVVGLCLSWIMRRRDGRDGRDGRNGRNGLMVGWEEVMMRLLLKNEADCLTRQHQPRERLRSSTLSSHLNLSKADGRTANRVDVTFP</sequence>
<feature type="region of interest" description="Disordered" evidence="1">
    <location>
        <begin position="84"/>
        <end position="103"/>
    </location>
</feature>